<organism evidence="1 2">
    <name type="scientific">Sutcliffiella tianshenii</name>
    <dbReference type="NCBI Taxonomy" id="1463404"/>
    <lineage>
        <taxon>Bacteria</taxon>
        <taxon>Bacillati</taxon>
        <taxon>Bacillota</taxon>
        <taxon>Bacilli</taxon>
        <taxon>Bacillales</taxon>
        <taxon>Bacillaceae</taxon>
        <taxon>Sutcliffiella</taxon>
    </lineage>
</organism>
<proteinExistence type="predicted"/>
<name>A0ABS2NVB6_9BACI</name>
<keyword evidence="2" id="KW-1185">Reference proteome</keyword>
<evidence type="ECO:0000313" key="1">
    <source>
        <dbReference type="EMBL" id="MBM7618488.1"/>
    </source>
</evidence>
<dbReference type="InterPro" id="IPR010461">
    <property type="entry name" value="ComK"/>
</dbReference>
<comment type="caution">
    <text evidence="1">The sequence shown here is derived from an EMBL/GenBank/DDBJ whole genome shotgun (WGS) entry which is preliminary data.</text>
</comment>
<accession>A0ABS2NVB6</accession>
<dbReference type="RefSeq" id="WP_204412773.1">
    <property type="nucleotide sequence ID" value="NZ_JAFBED010000001.1"/>
</dbReference>
<dbReference type="Pfam" id="PF06338">
    <property type="entry name" value="ComK"/>
    <property type="match status" value="1"/>
</dbReference>
<evidence type="ECO:0000313" key="2">
    <source>
        <dbReference type="Proteomes" id="UP000737402"/>
    </source>
</evidence>
<protein>
    <submittedName>
        <fullName evidence="1">Competence protein ComK</fullName>
    </submittedName>
</protein>
<sequence>MVLIVEDYEVNETTMALMVYAHPQHQTKILDLEGDFITSESSKDLLNHACLNEGCTAEGRRTATIMATNYIQKTPLLVNQVEGIIAIPTHSPDQHTCCWIFLHHVLQVTSITPAKCKITFQNYKEIELDVSAATIREQMKKASIVQTRFCSGQRYAFWLNPKPRRRMTKRRLEE</sequence>
<reference evidence="1 2" key="1">
    <citation type="submission" date="2021-01" db="EMBL/GenBank/DDBJ databases">
        <title>Genomic Encyclopedia of Type Strains, Phase IV (KMG-IV): sequencing the most valuable type-strain genomes for metagenomic binning, comparative biology and taxonomic classification.</title>
        <authorList>
            <person name="Goeker M."/>
        </authorList>
    </citation>
    <scope>NUCLEOTIDE SEQUENCE [LARGE SCALE GENOMIC DNA]</scope>
    <source>
        <strain evidence="1 2">DSM 25879</strain>
    </source>
</reference>
<dbReference type="Proteomes" id="UP000737402">
    <property type="component" value="Unassembled WGS sequence"/>
</dbReference>
<gene>
    <name evidence="1" type="ORF">JOC95_000330</name>
</gene>
<dbReference type="EMBL" id="JAFBED010000001">
    <property type="protein sequence ID" value="MBM7618488.1"/>
    <property type="molecule type" value="Genomic_DNA"/>
</dbReference>